<evidence type="ECO:0000313" key="1">
    <source>
        <dbReference type="EMBL" id="PWJ91752.1"/>
    </source>
</evidence>
<evidence type="ECO:0000313" key="2">
    <source>
        <dbReference type="Proteomes" id="UP000245631"/>
    </source>
</evidence>
<dbReference type="Proteomes" id="UP000245631">
    <property type="component" value="Unassembled WGS sequence"/>
</dbReference>
<comment type="caution">
    <text evidence="1">The sequence shown here is derived from an EMBL/GenBank/DDBJ whole genome shotgun (WGS) entry which is preliminary data.</text>
</comment>
<proteinExistence type="predicted"/>
<protein>
    <submittedName>
        <fullName evidence="1">Uncharacterized protein</fullName>
    </submittedName>
</protein>
<dbReference type="EMBL" id="QGGH01000003">
    <property type="protein sequence ID" value="PWJ91752.1"/>
    <property type="molecule type" value="Genomic_DNA"/>
</dbReference>
<gene>
    <name evidence="1" type="ORF">C8D77_103451</name>
</gene>
<dbReference type="AlphaFoldDB" id="A0A8E3B5W3"/>
<organism evidence="1 2">
    <name type="scientific">Rhizobium loti</name>
    <name type="common">Mesorhizobium loti</name>
    <dbReference type="NCBI Taxonomy" id="381"/>
    <lineage>
        <taxon>Bacteria</taxon>
        <taxon>Pseudomonadati</taxon>
        <taxon>Pseudomonadota</taxon>
        <taxon>Alphaproteobacteria</taxon>
        <taxon>Hyphomicrobiales</taxon>
        <taxon>Phyllobacteriaceae</taxon>
        <taxon>Mesorhizobium</taxon>
    </lineage>
</organism>
<accession>A0A8E3B5W3</accession>
<name>A0A8E3B5W3_RHILI</name>
<reference evidence="1 2" key="1">
    <citation type="submission" date="2018-05" db="EMBL/GenBank/DDBJ databases">
        <title>Genomic Encyclopedia of Type Strains, Phase IV (KMG-IV): sequencing the most valuable type-strain genomes for metagenomic binning, comparative biology and taxonomic classification.</title>
        <authorList>
            <person name="Goeker M."/>
        </authorList>
    </citation>
    <scope>NUCLEOTIDE SEQUENCE [LARGE SCALE GENOMIC DNA]</scope>
    <source>
        <strain evidence="1 2">DSM 2626</strain>
    </source>
</reference>
<sequence>MPATAVRESDGLPLYLFVLTQFPRESAMRFSREDRFTLFLELL</sequence>